<dbReference type="Proteomes" id="UP001140293">
    <property type="component" value="Unassembled WGS sequence"/>
</dbReference>
<evidence type="ECO:0000256" key="2">
    <source>
        <dbReference type="ARBA" id="ARBA00008138"/>
    </source>
</evidence>
<dbReference type="GO" id="GO:0008168">
    <property type="term" value="F:methyltransferase activity"/>
    <property type="evidence" value="ECO:0007669"/>
    <property type="project" value="UniProtKB-UniRule"/>
</dbReference>
<reference evidence="7" key="2">
    <citation type="journal article" date="2022" name="BMC Genomics">
        <title>Comparative genome analysis of mycobacteria focusing on tRNA and non-coding RNA.</title>
        <authorList>
            <person name="Behra P.R.K."/>
            <person name="Pettersson B.M.F."/>
            <person name="Ramesh M."/>
            <person name="Das S."/>
            <person name="Dasgupta S."/>
            <person name="Kirsebom L.A."/>
        </authorList>
    </citation>
    <scope>NUCLEOTIDE SEQUENCE</scope>
    <source>
        <strain evidence="7">DSM 44615</strain>
    </source>
</reference>
<comment type="function">
    <text evidence="1 6">Exhibits S-adenosyl-L-methionine-dependent methyltransferase activity.</text>
</comment>
<evidence type="ECO:0000313" key="8">
    <source>
        <dbReference type="Proteomes" id="UP001140293"/>
    </source>
</evidence>
<keyword evidence="8" id="KW-1185">Reference proteome</keyword>
<dbReference type="Gene3D" id="3.40.50.150">
    <property type="entry name" value="Vaccinia Virus protein VP39"/>
    <property type="match status" value="1"/>
</dbReference>
<evidence type="ECO:0000256" key="4">
    <source>
        <dbReference type="ARBA" id="ARBA00022679"/>
    </source>
</evidence>
<gene>
    <name evidence="7" type="ORF">H7I41_21305</name>
</gene>
<reference evidence="7" key="1">
    <citation type="submission" date="2020-07" db="EMBL/GenBank/DDBJ databases">
        <authorList>
            <person name="Pettersson B.M.F."/>
            <person name="Behra P.R.K."/>
            <person name="Ramesh M."/>
            <person name="Das S."/>
            <person name="Dasgupta S."/>
            <person name="Kirsebom L.A."/>
        </authorList>
    </citation>
    <scope>NUCLEOTIDE SEQUENCE</scope>
    <source>
        <strain evidence="7">DSM 44615</strain>
    </source>
</reference>
<comment type="caution">
    <text evidence="7">The sequence shown here is derived from an EMBL/GenBank/DDBJ whole genome shotgun (WGS) entry which is preliminary data.</text>
</comment>
<dbReference type="EMBL" id="JACKSJ010000184">
    <property type="protein sequence ID" value="MCV7172458.1"/>
    <property type="molecule type" value="Genomic_DNA"/>
</dbReference>
<evidence type="ECO:0000256" key="3">
    <source>
        <dbReference type="ARBA" id="ARBA00022603"/>
    </source>
</evidence>
<dbReference type="Pfam" id="PF04072">
    <property type="entry name" value="LCM"/>
    <property type="match status" value="1"/>
</dbReference>
<name>A0A9X3BW61_9MYCO</name>
<dbReference type="EC" id="2.1.1.-" evidence="6"/>
<dbReference type="PANTHER" id="PTHR43619">
    <property type="entry name" value="S-ADENOSYL-L-METHIONINE-DEPENDENT METHYLTRANSFERASE YKTD-RELATED"/>
    <property type="match status" value="1"/>
</dbReference>
<dbReference type="AlphaFoldDB" id="A0A9X3BW61"/>
<dbReference type="SUPFAM" id="SSF53335">
    <property type="entry name" value="S-adenosyl-L-methionine-dependent methyltransferases"/>
    <property type="match status" value="1"/>
</dbReference>
<keyword evidence="3 6" id="KW-0489">Methyltransferase</keyword>
<evidence type="ECO:0000313" key="7">
    <source>
        <dbReference type="EMBL" id="MCV7172458.1"/>
    </source>
</evidence>
<protein>
    <recommendedName>
        <fullName evidence="6">S-adenosyl-L-methionine-dependent methyltransferase</fullName>
        <ecNumber evidence="6">2.1.1.-</ecNumber>
    </recommendedName>
</protein>
<evidence type="ECO:0000256" key="6">
    <source>
        <dbReference type="RuleBase" id="RU362030"/>
    </source>
</evidence>
<dbReference type="PANTHER" id="PTHR43619:SF2">
    <property type="entry name" value="S-ADENOSYL-L-METHIONINE-DEPENDENT METHYLTRANSFERASES SUPERFAMILY PROTEIN"/>
    <property type="match status" value="1"/>
</dbReference>
<keyword evidence="4" id="KW-0808">Transferase</keyword>
<organism evidence="7 8">
    <name type="scientific">[Mycobacterium] manitobense</name>
    <dbReference type="NCBI Taxonomy" id="190147"/>
    <lineage>
        <taxon>Bacteria</taxon>
        <taxon>Bacillati</taxon>
        <taxon>Actinomycetota</taxon>
        <taxon>Actinomycetes</taxon>
        <taxon>Mycobacteriales</taxon>
        <taxon>Mycobacteriaceae</taxon>
        <taxon>Mycolicibacterium</taxon>
    </lineage>
</organism>
<sequence length="298" mass="33182">MSRHTARNDDDSWDLASSVGATATMVAASRALATRSADALIDDPYAEPLVRAVGLEFFVHLLDGKVPDAQPRYDAERSGEHMAVRTRFYDDFFLNAVRSGIRQVVILASGLDTRAYRLPWPKDTVVFEVDLPGVLEFKSTTLRALDAEPAAKHRTVPVDLRDDWPAALRAAGFDPATPTAWSAEGLLVYLPSAAQDRLFDELTALSAPRSQFACEYVPDMSVFGHEALREMFEESAVNVRDLVYQDDRSQVPEYLSRLDWCSSVRTAEQLYATNGLDYPDAAEFAMFSDVTYLRAELD</sequence>
<dbReference type="InterPro" id="IPR007213">
    <property type="entry name" value="Ppm1/Ppm2/Tcmp"/>
</dbReference>
<dbReference type="InterPro" id="IPR011610">
    <property type="entry name" value="SAM_mthyl_Trfase_ML2640-like"/>
</dbReference>
<dbReference type="NCBIfam" id="TIGR00027">
    <property type="entry name" value="mthyl_TIGR00027"/>
    <property type="match status" value="1"/>
</dbReference>
<dbReference type="RefSeq" id="WP_264014634.1">
    <property type="nucleotide sequence ID" value="NZ_JACKSJ010000184.1"/>
</dbReference>
<evidence type="ECO:0000256" key="5">
    <source>
        <dbReference type="ARBA" id="ARBA00022691"/>
    </source>
</evidence>
<accession>A0A9X3BW61</accession>
<dbReference type="InterPro" id="IPR029063">
    <property type="entry name" value="SAM-dependent_MTases_sf"/>
</dbReference>
<evidence type="ECO:0000256" key="1">
    <source>
        <dbReference type="ARBA" id="ARBA00003907"/>
    </source>
</evidence>
<comment type="similarity">
    <text evidence="2 6">Belongs to the UPF0677 family.</text>
</comment>
<keyword evidence="5 6" id="KW-0949">S-adenosyl-L-methionine</keyword>
<proteinExistence type="inferred from homology"/>
<dbReference type="GO" id="GO:0032259">
    <property type="term" value="P:methylation"/>
    <property type="evidence" value="ECO:0007669"/>
    <property type="project" value="UniProtKB-KW"/>
</dbReference>